<dbReference type="PANTHER" id="PTHR31722:SF2">
    <property type="entry name" value="DNA CROSS-LINK REPAIR 1 PROTEIN-LIKE"/>
    <property type="match status" value="1"/>
</dbReference>
<proteinExistence type="predicted"/>
<reference evidence="2 3" key="1">
    <citation type="journal article" date="2023" name="Hortic Res">
        <title>Pangenome of water caltrop reveals structural variations and asymmetric subgenome divergence after allopolyploidization.</title>
        <authorList>
            <person name="Zhang X."/>
            <person name="Chen Y."/>
            <person name="Wang L."/>
            <person name="Yuan Y."/>
            <person name="Fang M."/>
            <person name="Shi L."/>
            <person name="Lu R."/>
            <person name="Comes H.P."/>
            <person name="Ma Y."/>
            <person name="Chen Y."/>
            <person name="Huang G."/>
            <person name="Zhou Y."/>
            <person name="Zheng Z."/>
            <person name="Qiu Y."/>
        </authorList>
    </citation>
    <scope>NUCLEOTIDE SEQUENCE [LARGE SCALE GENOMIC DNA]</scope>
    <source>
        <strain evidence="2">F231</strain>
    </source>
</reference>
<name>A0AAN7M2R1_TRANT</name>
<evidence type="ECO:0000313" key="2">
    <source>
        <dbReference type="EMBL" id="KAK4798041.1"/>
    </source>
</evidence>
<organism evidence="2 3">
    <name type="scientific">Trapa natans</name>
    <name type="common">Water chestnut</name>
    <dbReference type="NCBI Taxonomy" id="22666"/>
    <lineage>
        <taxon>Eukaryota</taxon>
        <taxon>Viridiplantae</taxon>
        <taxon>Streptophyta</taxon>
        <taxon>Embryophyta</taxon>
        <taxon>Tracheophyta</taxon>
        <taxon>Spermatophyta</taxon>
        <taxon>Magnoliopsida</taxon>
        <taxon>eudicotyledons</taxon>
        <taxon>Gunneridae</taxon>
        <taxon>Pentapetalae</taxon>
        <taxon>rosids</taxon>
        <taxon>malvids</taxon>
        <taxon>Myrtales</taxon>
        <taxon>Lythraceae</taxon>
        <taxon>Trapa</taxon>
    </lineage>
</organism>
<sequence length="308" mass="33495">MHLFLNSAILFLPQTSPHSLSVSLFFFPFIINPQKMVSLEITQSISRSTGSASATPRISFSADHGNGNDGNSTSSSAAFISISSGTPKLTALKNLERATLEWPDTDKPEFEFLAANSSLACNILTADELFSEGKLLPFWQAHHSSYRSAFSDTACGTMTGHEEVEEEVEKGRRVAGRAVDECGAGRPGPGWSVDDDLSPRPPKCTVLWKELLRLRNRPIPASKVVGHSHEMREAASGGGSIGGSGDRDKADMIKRVKKGLERTRSASLHIRPMINVPICSTAKGSTINSSSYALRPPLFPTKKWRLER</sequence>
<dbReference type="EMBL" id="JAXQNO010000005">
    <property type="protein sequence ID" value="KAK4798041.1"/>
    <property type="molecule type" value="Genomic_DNA"/>
</dbReference>
<feature type="region of interest" description="Disordered" evidence="1">
    <location>
        <begin position="50"/>
        <end position="69"/>
    </location>
</feature>
<accession>A0AAN7M2R1</accession>
<keyword evidence="3" id="KW-1185">Reference proteome</keyword>
<dbReference type="Proteomes" id="UP001346149">
    <property type="component" value="Unassembled WGS sequence"/>
</dbReference>
<dbReference type="PANTHER" id="PTHR31722">
    <property type="entry name" value="OS06G0675200 PROTEIN"/>
    <property type="match status" value="1"/>
</dbReference>
<comment type="caution">
    <text evidence="2">The sequence shown here is derived from an EMBL/GenBank/DDBJ whole genome shotgun (WGS) entry which is preliminary data.</text>
</comment>
<evidence type="ECO:0000313" key="3">
    <source>
        <dbReference type="Proteomes" id="UP001346149"/>
    </source>
</evidence>
<gene>
    <name evidence="2" type="ORF">SAY86_030367</name>
</gene>
<feature type="region of interest" description="Disordered" evidence="1">
    <location>
        <begin position="228"/>
        <end position="248"/>
    </location>
</feature>
<evidence type="ECO:0000256" key="1">
    <source>
        <dbReference type="SAM" id="MobiDB-lite"/>
    </source>
</evidence>
<dbReference type="AlphaFoldDB" id="A0AAN7M2R1"/>
<protein>
    <submittedName>
        <fullName evidence="2">Uncharacterized protein</fullName>
    </submittedName>
</protein>